<protein>
    <recommendedName>
        <fullName evidence="4">TNase-like domain-containing protein</fullName>
    </recommendedName>
</protein>
<dbReference type="SUPFAM" id="SSF50199">
    <property type="entry name" value="Staphylococcal nuclease"/>
    <property type="match status" value="1"/>
</dbReference>
<dbReference type="PROSITE" id="PS50830">
    <property type="entry name" value="TNASE_3"/>
    <property type="match status" value="1"/>
</dbReference>
<keyword evidence="3" id="KW-0378">Hydrolase</keyword>
<dbReference type="InterPro" id="IPR016071">
    <property type="entry name" value="Staphylococal_nuclease_OB-fold"/>
</dbReference>
<evidence type="ECO:0000256" key="1">
    <source>
        <dbReference type="ARBA" id="ARBA00022722"/>
    </source>
</evidence>
<reference evidence="5" key="1">
    <citation type="submission" date="2018-06" db="EMBL/GenBank/DDBJ databases">
        <authorList>
            <person name="Zhirakovskaya E."/>
        </authorList>
    </citation>
    <scope>NUCLEOTIDE SEQUENCE</scope>
</reference>
<dbReference type="PANTHER" id="PTHR12302">
    <property type="entry name" value="EBNA2 BINDING PROTEIN P100"/>
    <property type="match status" value="1"/>
</dbReference>
<gene>
    <name evidence="5" type="ORF">MNBD_NITROSPIRAE01-1937</name>
</gene>
<name>A0A3B1D6E2_9ZZZZ</name>
<dbReference type="GO" id="GO:0004519">
    <property type="term" value="F:endonuclease activity"/>
    <property type="evidence" value="ECO:0007669"/>
    <property type="project" value="UniProtKB-KW"/>
</dbReference>
<dbReference type="Gene3D" id="2.40.50.90">
    <property type="match status" value="1"/>
</dbReference>
<dbReference type="Pfam" id="PF00565">
    <property type="entry name" value="SNase"/>
    <property type="match status" value="1"/>
</dbReference>
<dbReference type="InterPro" id="IPR035437">
    <property type="entry name" value="SNase_OB-fold_sf"/>
</dbReference>
<sequence length="182" mass="20951">MKEIKKHDPAFYLRYYFSSLGFFFFSFFIFSTPVHAEAPVKLDVFESVVIKVIDGDTVRLKDGTLIVYLGIDAPELKRKVDNAWVYDPEPYAEEAAKFNKAMVEGKKVLVEIDPVKKHDRFGRLMAYVYVDKVLAAEELLKNGLAKADSPSLFMKHRIRFWSLEEIAWTGKKGMWADENSSP</sequence>
<keyword evidence="2" id="KW-0255">Endonuclease</keyword>
<dbReference type="GO" id="GO:0016787">
    <property type="term" value="F:hydrolase activity"/>
    <property type="evidence" value="ECO:0007669"/>
    <property type="project" value="UniProtKB-KW"/>
</dbReference>
<proteinExistence type="predicted"/>
<feature type="domain" description="TNase-like" evidence="4">
    <location>
        <begin position="43"/>
        <end position="177"/>
    </location>
</feature>
<evidence type="ECO:0000256" key="3">
    <source>
        <dbReference type="ARBA" id="ARBA00022801"/>
    </source>
</evidence>
<dbReference type="AlphaFoldDB" id="A0A3B1D6E2"/>
<dbReference type="PANTHER" id="PTHR12302:SF3">
    <property type="entry name" value="SERINE_THREONINE-PROTEIN KINASE 31"/>
    <property type="match status" value="1"/>
</dbReference>
<accession>A0A3B1D6E2</accession>
<evidence type="ECO:0000259" key="4">
    <source>
        <dbReference type="PROSITE" id="PS50830"/>
    </source>
</evidence>
<dbReference type="SMART" id="SM00318">
    <property type="entry name" value="SNc"/>
    <property type="match status" value="1"/>
</dbReference>
<organism evidence="5">
    <name type="scientific">hydrothermal vent metagenome</name>
    <dbReference type="NCBI Taxonomy" id="652676"/>
    <lineage>
        <taxon>unclassified sequences</taxon>
        <taxon>metagenomes</taxon>
        <taxon>ecological metagenomes</taxon>
    </lineage>
</organism>
<dbReference type="EMBL" id="UOGF01000026">
    <property type="protein sequence ID" value="VAX27305.1"/>
    <property type="molecule type" value="Genomic_DNA"/>
</dbReference>
<keyword evidence="1" id="KW-0540">Nuclease</keyword>
<evidence type="ECO:0000313" key="5">
    <source>
        <dbReference type="EMBL" id="VAX27305.1"/>
    </source>
</evidence>
<evidence type="ECO:0000256" key="2">
    <source>
        <dbReference type="ARBA" id="ARBA00022759"/>
    </source>
</evidence>